<organism evidence="1 2">
    <name type="scientific">Vibrio zhanjiangensis</name>
    <dbReference type="NCBI Taxonomy" id="1046128"/>
    <lineage>
        <taxon>Bacteria</taxon>
        <taxon>Pseudomonadati</taxon>
        <taxon>Pseudomonadota</taxon>
        <taxon>Gammaproteobacteria</taxon>
        <taxon>Vibrionales</taxon>
        <taxon>Vibrionaceae</taxon>
        <taxon>Vibrio</taxon>
    </lineage>
</organism>
<keyword evidence="2" id="KW-1185">Reference proteome</keyword>
<proteinExistence type="predicted"/>
<accession>A0ABQ6EZC5</accession>
<sequence length="71" mass="8393">MRTFDSILWLFDIKWLINASTRKYLGPFNAALSKKFPILSYKSKSVYRSSGRFDIEKLLETKYCKSVTLYN</sequence>
<gene>
    <name evidence="1" type="ORF">GCM10007938_21470</name>
</gene>
<reference evidence="2" key="1">
    <citation type="journal article" date="2019" name="Int. J. Syst. Evol. Microbiol.">
        <title>The Global Catalogue of Microorganisms (GCM) 10K type strain sequencing project: providing services to taxonomists for standard genome sequencing and annotation.</title>
        <authorList>
            <consortium name="The Broad Institute Genomics Platform"/>
            <consortium name="The Broad Institute Genome Sequencing Center for Infectious Disease"/>
            <person name="Wu L."/>
            <person name="Ma J."/>
        </authorList>
    </citation>
    <scope>NUCLEOTIDE SEQUENCE [LARGE SCALE GENOMIC DNA]</scope>
    <source>
        <strain evidence="2">NBRC 108723</strain>
    </source>
</reference>
<evidence type="ECO:0000313" key="1">
    <source>
        <dbReference type="EMBL" id="GLT18369.1"/>
    </source>
</evidence>
<name>A0ABQ6EZC5_9VIBR</name>
<dbReference type="Proteomes" id="UP001157138">
    <property type="component" value="Unassembled WGS sequence"/>
</dbReference>
<evidence type="ECO:0000313" key="2">
    <source>
        <dbReference type="Proteomes" id="UP001157138"/>
    </source>
</evidence>
<protein>
    <submittedName>
        <fullName evidence="1">Uncharacterized protein</fullName>
    </submittedName>
</protein>
<dbReference type="EMBL" id="BSPW01000042">
    <property type="protein sequence ID" value="GLT18369.1"/>
    <property type="molecule type" value="Genomic_DNA"/>
</dbReference>
<comment type="caution">
    <text evidence="1">The sequence shown here is derived from an EMBL/GenBank/DDBJ whole genome shotgun (WGS) entry which is preliminary data.</text>
</comment>